<gene>
    <name evidence="1" type="ORF">SAMN04488579_102268</name>
</gene>
<dbReference type="SUPFAM" id="SSF160104">
    <property type="entry name" value="Acetoacetate decarboxylase-like"/>
    <property type="match status" value="1"/>
</dbReference>
<dbReference type="InterPro" id="IPR010451">
    <property type="entry name" value="Acetoacetate_decarboxylase"/>
</dbReference>
<dbReference type="InterPro" id="IPR023375">
    <property type="entry name" value="ADC_dom_sf"/>
</dbReference>
<keyword evidence="2" id="KW-1185">Reference proteome</keyword>
<organism evidence="1 2">
    <name type="scientific">Eubacterium barkeri</name>
    <name type="common">Clostridium barkeri</name>
    <dbReference type="NCBI Taxonomy" id="1528"/>
    <lineage>
        <taxon>Bacteria</taxon>
        <taxon>Bacillati</taxon>
        <taxon>Bacillota</taxon>
        <taxon>Clostridia</taxon>
        <taxon>Eubacteriales</taxon>
        <taxon>Eubacteriaceae</taxon>
        <taxon>Eubacterium</taxon>
    </lineage>
</organism>
<dbReference type="AlphaFoldDB" id="A0A1H3BZB1"/>
<dbReference type="Pfam" id="PF06314">
    <property type="entry name" value="ADC"/>
    <property type="match status" value="1"/>
</dbReference>
<sequence length="289" mass="32122">MKPSLITPKEKLVSFMSEPAMNHQYGIQLFCLADQEKAQALLPPPLKVTDPALIYIYVVDIREPTFAPWYMEGGIGIMAEYKGRTGVHFIGLQLDGPGALMGMLSGREGSGLPKKLCDRILVERIGDSGHCAIWRDGVPLLEVDVDIGCFNDPLMERLTGGVEKSLPTSPIVTEGNSFLFQYHISPSGFTDLFMSHYDSPTRFLRYEPATAKVRLSSTINDPWGEIPIKQVVVLDGWSVIIGFVALQRFINIRILKQQKLCLISLQGDMINAPFTEIIKSIFEGDKYGV</sequence>
<dbReference type="STRING" id="1528.SAMN04488579_102268"/>
<reference evidence="2" key="1">
    <citation type="submission" date="2016-10" db="EMBL/GenBank/DDBJ databases">
        <authorList>
            <person name="Varghese N."/>
            <person name="Submissions S."/>
        </authorList>
    </citation>
    <scope>NUCLEOTIDE SEQUENCE [LARGE SCALE GENOMIC DNA]</scope>
    <source>
        <strain evidence="2">VPI 5359</strain>
    </source>
</reference>
<protein>
    <submittedName>
        <fullName evidence="1">Acetoacetate decarboxylase</fullName>
    </submittedName>
</protein>
<dbReference type="Proteomes" id="UP000199652">
    <property type="component" value="Unassembled WGS sequence"/>
</dbReference>
<proteinExistence type="predicted"/>
<evidence type="ECO:0000313" key="2">
    <source>
        <dbReference type="Proteomes" id="UP000199652"/>
    </source>
</evidence>
<name>A0A1H3BZB1_EUBBA</name>
<dbReference type="EMBL" id="FNOU01000002">
    <property type="protein sequence ID" value="SDX47105.1"/>
    <property type="molecule type" value="Genomic_DNA"/>
</dbReference>
<dbReference type="Gene3D" id="2.40.400.10">
    <property type="entry name" value="Acetoacetate decarboxylase-like"/>
    <property type="match status" value="1"/>
</dbReference>
<dbReference type="GO" id="GO:0016829">
    <property type="term" value="F:lyase activity"/>
    <property type="evidence" value="ECO:0007669"/>
    <property type="project" value="InterPro"/>
</dbReference>
<dbReference type="OrthoDB" id="2313578at2"/>
<evidence type="ECO:0000313" key="1">
    <source>
        <dbReference type="EMBL" id="SDX47105.1"/>
    </source>
</evidence>
<dbReference type="RefSeq" id="WP_090243111.1">
    <property type="nucleotide sequence ID" value="NZ_FNOU01000002.1"/>
</dbReference>
<accession>A0A1H3BZB1</accession>